<evidence type="ECO:0000313" key="4">
    <source>
        <dbReference type="Proteomes" id="UP001150217"/>
    </source>
</evidence>
<dbReference type="InterPro" id="IPR019481">
    <property type="entry name" value="TFIIIC_triple_barrel"/>
</dbReference>
<organism evidence="3 4">
    <name type="scientific">Lentinula lateritia</name>
    <dbReference type="NCBI Taxonomy" id="40482"/>
    <lineage>
        <taxon>Eukaryota</taxon>
        <taxon>Fungi</taxon>
        <taxon>Dikarya</taxon>
        <taxon>Basidiomycota</taxon>
        <taxon>Agaricomycotina</taxon>
        <taxon>Agaricomycetes</taxon>
        <taxon>Agaricomycetidae</taxon>
        <taxon>Agaricales</taxon>
        <taxon>Marasmiineae</taxon>
        <taxon>Omphalotaceae</taxon>
        <taxon>Lentinula</taxon>
    </lineage>
</organism>
<evidence type="ECO:0000256" key="1">
    <source>
        <dbReference type="SAM" id="MobiDB-lite"/>
    </source>
</evidence>
<evidence type="ECO:0000259" key="2">
    <source>
        <dbReference type="Pfam" id="PF10419"/>
    </source>
</evidence>
<dbReference type="EMBL" id="JANVFT010000045">
    <property type="protein sequence ID" value="KAJ4489125.1"/>
    <property type="molecule type" value="Genomic_DNA"/>
</dbReference>
<comment type="caution">
    <text evidence="3">The sequence shown here is derived from an EMBL/GenBank/DDBJ whole genome shotgun (WGS) entry which is preliminary data.</text>
</comment>
<gene>
    <name evidence="3" type="ORF">C8R41DRAFT_767351</name>
</gene>
<evidence type="ECO:0000313" key="3">
    <source>
        <dbReference type="EMBL" id="KAJ4489125.1"/>
    </source>
</evidence>
<dbReference type="Pfam" id="PF10419">
    <property type="entry name" value="TFIIIC_sub6"/>
    <property type="match status" value="1"/>
</dbReference>
<feature type="domain" description="Transcription factor TFIIIC triple barrel" evidence="2">
    <location>
        <begin position="36"/>
        <end position="134"/>
    </location>
</feature>
<keyword evidence="4" id="KW-1185">Reference proteome</keyword>
<feature type="compositionally biased region" description="Acidic residues" evidence="1">
    <location>
        <begin position="208"/>
        <end position="219"/>
    </location>
</feature>
<feature type="region of interest" description="Disordered" evidence="1">
    <location>
        <begin position="132"/>
        <end position="242"/>
    </location>
</feature>
<reference evidence="3" key="1">
    <citation type="submission" date="2022-08" db="EMBL/GenBank/DDBJ databases">
        <title>A Global Phylogenomic Analysis of the Shiitake Genus Lentinula.</title>
        <authorList>
            <consortium name="DOE Joint Genome Institute"/>
            <person name="Sierra-Patev S."/>
            <person name="Min B."/>
            <person name="Naranjo-Ortiz M."/>
            <person name="Looney B."/>
            <person name="Konkel Z."/>
            <person name="Slot J.C."/>
            <person name="Sakamoto Y."/>
            <person name="Steenwyk J.L."/>
            <person name="Rokas A."/>
            <person name="Carro J."/>
            <person name="Camarero S."/>
            <person name="Ferreira P."/>
            <person name="Molpeceres G."/>
            <person name="Ruiz-Duenas F.J."/>
            <person name="Serrano A."/>
            <person name="Henrissat B."/>
            <person name="Drula E."/>
            <person name="Hughes K.W."/>
            <person name="Mata J.L."/>
            <person name="Ishikawa N.K."/>
            <person name="Vargas-Isla R."/>
            <person name="Ushijima S."/>
            <person name="Smith C.A."/>
            <person name="Ahrendt S."/>
            <person name="Andreopoulos W."/>
            <person name="He G."/>
            <person name="Labutti K."/>
            <person name="Lipzen A."/>
            <person name="Ng V."/>
            <person name="Riley R."/>
            <person name="Sandor L."/>
            <person name="Barry K."/>
            <person name="Martinez A.T."/>
            <person name="Xiao Y."/>
            <person name="Gibbons J.G."/>
            <person name="Terashima K."/>
            <person name="Grigoriev I.V."/>
            <person name="Hibbett D.S."/>
        </authorList>
    </citation>
    <scope>NUCLEOTIDE SEQUENCE</scope>
    <source>
        <strain evidence="3">RHP3577 ss4</strain>
    </source>
</reference>
<sequence>MASSSAATFPSSPSVGLCPGYRHVEQFGPDEEYEDEVENFYVTLDLGAVEPTLIPNSSTYRLIGLDTPTPFMQLSGTVLQGRHESLLGTELVFVEGKGTRSFALNSSDAQDRSKRHLSFMSTTEQRVRFKEVQLRPKVPAGADSAVIDRTRERQESEPTTSTQKDHETAPRKRKSKKANETNSATGSTGRAAYTKPTKKDKGKAKEAIEDEYIPGDDSDDRGASSSHIDPGAGGTQPMYDYE</sequence>
<name>A0ABQ8VDG1_9AGAR</name>
<proteinExistence type="predicted"/>
<dbReference type="Proteomes" id="UP001150217">
    <property type="component" value="Unassembled WGS sequence"/>
</dbReference>
<dbReference type="InterPro" id="IPR042771">
    <property type="entry name" value="GTF3C6-like"/>
</dbReference>
<feature type="compositionally biased region" description="Basic and acidic residues" evidence="1">
    <location>
        <begin position="146"/>
        <end position="156"/>
    </location>
</feature>
<accession>A0ABQ8VDG1</accession>
<dbReference type="PANTHER" id="PTHR21860:SF2">
    <property type="entry name" value="GENERAL TRANSCRIPTION FACTOR 3C POLYPEPTIDE 6"/>
    <property type="match status" value="1"/>
</dbReference>
<protein>
    <recommendedName>
        <fullName evidence="2">Transcription factor TFIIIC triple barrel domain-containing protein</fullName>
    </recommendedName>
</protein>
<feature type="compositionally biased region" description="Basic and acidic residues" evidence="1">
    <location>
        <begin position="197"/>
        <end position="207"/>
    </location>
</feature>
<dbReference type="PANTHER" id="PTHR21860">
    <property type="entry name" value="TRANSCRIPTION INITIATION FACTOR IIIC TFIIIC , POLYPEPTIDE 6-RELATED"/>
    <property type="match status" value="1"/>
</dbReference>
<dbReference type="Gene3D" id="2.60.40.4370">
    <property type="match status" value="1"/>
</dbReference>